<gene>
    <name evidence="2" type="ORF">P5673_030705</name>
</gene>
<evidence type="ECO:0000313" key="3">
    <source>
        <dbReference type="Proteomes" id="UP001249851"/>
    </source>
</evidence>
<dbReference type="AlphaFoldDB" id="A0AAD9UT52"/>
<organism evidence="2 3">
    <name type="scientific">Acropora cervicornis</name>
    <name type="common">Staghorn coral</name>
    <dbReference type="NCBI Taxonomy" id="6130"/>
    <lineage>
        <taxon>Eukaryota</taxon>
        <taxon>Metazoa</taxon>
        <taxon>Cnidaria</taxon>
        <taxon>Anthozoa</taxon>
        <taxon>Hexacorallia</taxon>
        <taxon>Scleractinia</taxon>
        <taxon>Astrocoeniina</taxon>
        <taxon>Acroporidae</taxon>
        <taxon>Acropora</taxon>
    </lineage>
</organism>
<feature type="compositionally biased region" description="Low complexity" evidence="1">
    <location>
        <begin position="1"/>
        <end position="23"/>
    </location>
</feature>
<sequence length="307" mass="33660">MSSRSSSPSILSDNDSDLSSSLSEDVPEIIEGEFIPYGENLEPVATQEEAAAFEENSVREEEERSAIEQYNYKGSRRYLMHPSKIFFVDEDDNLQRTELIGNVPPIARTPSPERLLRSDESPARLDFHGCSNVSPFGNLEKNSSSHGHISPQRPKTKSNPIFQHCIGKMQNLNGNTNNELSKEHGLIRDENEQSALRHDLDGYFTSSKSADLRIRNLGDQVARLKLGVERNSQEVHEASGVRGVTGPRGSTGIVSPHFSGFGRARLAAEARKNNFGGISSSPPKAAGNGTVKTVPSYGRGRGMLSYC</sequence>
<feature type="region of interest" description="Disordered" evidence="1">
    <location>
        <begin position="1"/>
        <end position="25"/>
    </location>
</feature>
<keyword evidence="3" id="KW-1185">Reference proteome</keyword>
<feature type="compositionally biased region" description="Polar residues" evidence="1">
    <location>
        <begin position="136"/>
        <end position="147"/>
    </location>
</feature>
<reference evidence="2" key="2">
    <citation type="journal article" date="2023" name="Science">
        <title>Genomic signatures of disease resistance in endangered staghorn corals.</title>
        <authorList>
            <person name="Vollmer S.V."/>
            <person name="Selwyn J.D."/>
            <person name="Despard B.A."/>
            <person name="Roesel C.L."/>
        </authorList>
    </citation>
    <scope>NUCLEOTIDE SEQUENCE</scope>
    <source>
        <strain evidence="2">K2</strain>
    </source>
</reference>
<dbReference type="EMBL" id="JARQWQ010000134">
    <property type="protein sequence ID" value="KAK2548958.1"/>
    <property type="molecule type" value="Genomic_DNA"/>
</dbReference>
<accession>A0AAD9UT52</accession>
<comment type="caution">
    <text evidence="2">The sequence shown here is derived from an EMBL/GenBank/DDBJ whole genome shotgun (WGS) entry which is preliminary data.</text>
</comment>
<dbReference type="Proteomes" id="UP001249851">
    <property type="component" value="Unassembled WGS sequence"/>
</dbReference>
<evidence type="ECO:0000256" key="1">
    <source>
        <dbReference type="SAM" id="MobiDB-lite"/>
    </source>
</evidence>
<proteinExistence type="predicted"/>
<protein>
    <submittedName>
        <fullName evidence="2">Uncharacterized protein</fullName>
    </submittedName>
</protein>
<name>A0AAD9UT52_ACRCE</name>
<feature type="region of interest" description="Disordered" evidence="1">
    <location>
        <begin position="136"/>
        <end position="160"/>
    </location>
</feature>
<evidence type="ECO:0000313" key="2">
    <source>
        <dbReference type="EMBL" id="KAK2548958.1"/>
    </source>
</evidence>
<reference evidence="2" key="1">
    <citation type="journal article" date="2023" name="G3 (Bethesda)">
        <title>Whole genome assembly and annotation of the endangered Caribbean coral Acropora cervicornis.</title>
        <authorList>
            <person name="Selwyn J.D."/>
            <person name="Vollmer S.V."/>
        </authorList>
    </citation>
    <scope>NUCLEOTIDE SEQUENCE</scope>
    <source>
        <strain evidence="2">K2</strain>
    </source>
</reference>